<keyword evidence="2 7" id="KW-0444">Lipid biosynthesis</keyword>
<comment type="subcellular location">
    <subcellularLocation>
        <location evidence="7">Cytoplasm</location>
    </subcellularLocation>
</comment>
<comment type="similarity">
    <text evidence="7">Belongs to the acyl carrier protein (ACP) family.</text>
</comment>
<evidence type="ECO:0000259" key="10">
    <source>
        <dbReference type="PROSITE" id="PS50075"/>
    </source>
</evidence>
<dbReference type="Gene3D" id="1.10.1200.10">
    <property type="entry name" value="ACP-like"/>
    <property type="match status" value="1"/>
</dbReference>
<evidence type="ECO:0000313" key="11">
    <source>
        <dbReference type="EMBL" id="MFL0252721.1"/>
    </source>
</evidence>
<keyword evidence="12" id="KW-1185">Reference proteome</keyword>
<dbReference type="InterPro" id="IPR003231">
    <property type="entry name" value="ACP"/>
</dbReference>
<evidence type="ECO:0000256" key="8">
    <source>
        <dbReference type="NCBIfam" id="TIGR00517"/>
    </source>
</evidence>
<evidence type="ECO:0000256" key="4">
    <source>
        <dbReference type="ARBA" id="ARBA00022832"/>
    </source>
</evidence>
<protein>
    <recommendedName>
        <fullName evidence="7 8">Acyl carrier protein</fullName>
        <shortName evidence="7">ACP</shortName>
    </recommendedName>
</protein>
<keyword evidence="6 7" id="KW-0275">Fatty acid biosynthesis</keyword>
<dbReference type="PROSITE" id="PS50075">
    <property type="entry name" value="CARRIER"/>
    <property type="match status" value="1"/>
</dbReference>
<reference evidence="11 12" key="1">
    <citation type="submission" date="2024-11" db="EMBL/GenBank/DDBJ databases">
        <authorList>
            <person name="Heng Y.C."/>
            <person name="Lim A.C.H."/>
            <person name="Lee J.K.Y."/>
            <person name="Kittelmann S."/>
        </authorList>
    </citation>
    <scope>NUCLEOTIDE SEQUENCE [LARGE SCALE GENOMIC DNA]</scope>
    <source>
        <strain evidence="11 12">WILCCON 0114</strain>
    </source>
</reference>
<evidence type="ECO:0000256" key="5">
    <source>
        <dbReference type="ARBA" id="ARBA00023098"/>
    </source>
</evidence>
<evidence type="ECO:0000256" key="2">
    <source>
        <dbReference type="ARBA" id="ARBA00022516"/>
    </source>
</evidence>
<dbReference type="NCBIfam" id="NF002150">
    <property type="entry name" value="PRK00982.1-4"/>
    <property type="match status" value="1"/>
</dbReference>
<evidence type="ECO:0000256" key="3">
    <source>
        <dbReference type="ARBA" id="ARBA00022553"/>
    </source>
</evidence>
<keyword evidence="3 7" id="KW-0597">Phosphoprotein</keyword>
<proteinExistence type="inferred from homology"/>
<dbReference type="InterPro" id="IPR036736">
    <property type="entry name" value="ACP-like_sf"/>
</dbReference>
<dbReference type="NCBIfam" id="TIGR00517">
    <property type="entry name" value="acyl_carrier"/>
    <property type="match status" value="1"/>
</dbReference>
<evidence type="ECO:0000313" key="12">
    <source>
        <dbReference type="Proteomes" id="UP001623592"/>
    </source>
</evidence>
<keyword evidence="5 7" id="KW-0443">Lipid metabolism</keyword>
<comment type="PTM">
    <text evidence="9">4'-phosphopantetheine is transferred from CoA to a specific serine of apo-ACP by acpS.</text>
</comment>
<feature type="domain" description="Carrier" evidence="10">
    <location>
        <begin position="1"/>
        <end position="76"/>
    </location>
</feature>
<keyword evidence="7" id="KW-0963">Cytoplasm</keyword>
<comment type="PTM">
    <text evidence="7">4'-phosphopantetheine is transferred from CoA to a specific serine of apo-ACP by AcpS. This modification is essential for activity because fatty acids are bound in thioester linkage to the sulfhydryl of the prosthetic group.</text>
</comment>
<comment type="function">
    <text evidence="7 9">Carrier of the growing fatty acid chain in fatty acid biosynthesis.</text>
</comment>
<dbReference type="RefSeq" id="WP_406789380.1">
    <property type="nucleotide sequence ID" value="NZ_JBJIAA010000020.1"/>
</dbReference>
<dbReference type="PANTHER" id="PTHR20863:SF76">
    <property type="entry name" value="CARRIER DOMAIN-CONTAINING PROTEIN"/>
    <property type="match status" value="1"/>
</dbReference>
<dbReference type="InterPro" id="IPR009081">
    <property type="entry name" value="PP-bd_ACP"/>
</dbReference>
<dbReference type="Proteomes" id="UP001623592">
    <property type="component" value="Unassembled WGS sequence"/>
</dbReference>
<dbReference type="SUPFAM" id="SSF47336">
    <property type="entry name" value="ACP-like"/>
    <property type="match status" value="1"/>
</dbReference>
<evidence type="ECO:0000256" key="7">
    <source>
        <dbReference type="HAMAP-Rule" id="MF_01217"/>
    </source>
</evidence>
<dbReference type="PANTHER" id="PTHR20863">
    <property type="entry name" value="ACYL CARRIER PROTEIN"/>
    <property type="match status" value="1"/>
</dbReference>
<comment type="pathway">
    <text evidence="7 9">Lipid metabolism; fatty acid biosynthesis.</text>
</comment>
<dbReference type="HAMAP" id="MF_01217">
    <property type="entry name" value="Acyl_carrier"/>
    <property type="match status" value="1"/>
</dbReference>
<evidence type="ECO:0000256" key="6">
    <source>
        <dbReference type="ARBA" id="ARBA00023160"/>
    </source>
</evidence>
<evidence type="ECO:0000256" key="1">
    <source>
        <dbReference type="ARBA" id="ARBA00022450"/>
    </source>
</evidence>
<dbReference type="Pfam" id="PF00550">
    <property type="entry name" value="PP-binding"/>
    <property type="match status" value="1"/>
</dbReference>
<dbReference type="NCBIfam" id="NF002148">
    <property type="entry name" value="PRK00982.1-2"/>
    <property type="match status" value="1"/>
</dbReference>
<comment type="caution">
    <text evidence="11">The sequence shown here is derived from an EMBL/GenBank/DDBJ whole genome shotgun (WGS) entry which is preliminary data.</text>
</comment>
<accession>A0ABW8TKG1</accession>
<feature type="modified residue" description="O-(pantetheine 4'-phosphoryl)serine" evidence="7">
    <location>
        <position position="35"/>
    </location>
</feature>
<gene>
    <name evidence="7 11" type="primary">acpP</name>
    <name evidence="11" type="ORF">ACJDT4_20095</name>
</gene>
<organism evidence="11 12">
    <name type="scientific">Clostridium neuense</name>
    <dbReference type="NCBI Taxonomy" id="1728934"/>
    <lineage>
        <taxon>Bacteria</taxon>
        <taxon>Bacillati</taxon>
        <taxon>Bacillota</taxon>
        <taxon>Clostridia</taxon>
        <taxon>Eubacteriales</taxon>
        <taxon>Clostridiaceae</taxon>
        <taxon>Clostridium</taxon>
    </lineage>
</organism>
<keyword evidence="4 7" id="KW-0276">Fatty acid metabolism</keyword>
<evidence type="ECO:0000256" key="9">
    <source>
        <dbReference type="RuleBase" id="RU003545"/>
    </source>
</evidence>
<sequence>MIFEKIKSITAEQLGVDSATLTMETSFQEDLNADSLDLFQIIMELEDEFNIQIEDTDDINTIGDAVKFIQAKTGKE</sequence>
<keyword evidence="1 7" id="KW-0596">Phosphopantetheine</keyword>
<name>A0ABW8TKG1_9CLOT</name>
<dbReference type="EMBL" id="JBJIAA010000020">
    <property type="protein sequence ID" value="MFL0252721.1"/>
    <property type="molecule type" value="Genomic_DNA"/>
</dbReference>